<dbReference type="GO" id="GO:0003824">
    <property type="term" value="F:catalytic activity"/>
    <property type="evidence" value="ECO:0007669"/>
    <property type="project" value="UniProtKB-ARBA"/>
</dbReference>
<dbReference type="EMBL" id="JALLBG020000315">
    <property type="protein sequence ID" value="KAL3756046.1"/>
    <property type="molecule type" value="Genomic_DNA"/>
</dbReference>
<accession>A0ABD3LWE9</accession>
<dbReference type="FunFam" id="3.30.420.10:FF:000076">
    <property type="entry name" value="RBR-type E3 ubiquitin transferase"/>
    <property type="match status" value="2"/>
</dbReference>
<feature type="domain" description="RNase H type-1" evidence="2">
    <location>
        <begin position="1243"/>
        <end position="1374"/>
    </location>
</feature>
<dbReference type="SUPFAM" id="SSF53098">
    <property type="entry name" value="Ribonuclease H-like"/>
    <property type="match status" value="7"/>
</dbReference>
<feature type="compositionally biased region" description="Polar residues" evidence="1">
    <location>
        <begin position="657"/>
        <end position="670"/>
    </location>
</feature>
<dbReference type="Pfam" id="PF13456">
    <property type="entry name" value="RVT_3"/>
    <property type="match status" value="7"/>
</dbReference>
<feature type="domain" description="RNase H type-1" evidence="2">
    <location>
        <begin position="1052"/>
        <end position="1185"/>
    </location>
</feature>
<feature type="compositionally biased region" description="Polar residues" evidence="1">
    <location>
        <begin position="1225"/>
        <end position="1238"/>
    </location>
</feature>
<feature type="domain" description="RNase H type-1" evidence="2">
    <location>
        <begin position="481"/>
        <end position="617"/>
    </location>
</feature>
<dbReference type="InterPro" id="IPR002156">
    <property type="entry name" value="RNaseH_domain"/>
</dbReference>
<evidence type="ECO:0000259" key="2">
    <source>
        <dbReference type="PROSITE" id="PS50879"/>
    </source>
</evidence>
<dbReference type="InterPro" id="IPR036397">
    <property type="entry name" value="RNaseH_sf"/>
</dbReference>
<keyword evidence="4" id="KW-1185">Reference proteome</keyword>
<dbReference type="InterPro" id="IPR012337">
    <property type="entry name" value="RNaseH-like_sf"/>
</dbReference>
<evidence type="ECO:0000313" key="3">
    <source>
        <dbReference type="EMBL" id="KAL3756046.1"/>
    </source>
</evidence>
<dbReference type="PROSITE" id="PS50879">
    <property type="entry name" value="RNASE_H_1"/>
    <property type="match status" value="6"/>
</dbReference>
<dbReference type="PANTHER" id="PTHR46387:SF2">
    <property type="entry name" value="RIBONUCLEASE HI"/>
    <property type="match status" value="1"/>
</dbReference>
<feature type="domain" description="RNase H type-1" evidence="2">
    <location>
        <begin position="861"/>
        <end position="994"/>
    </location>
</feature>
<evidence type="ECO:0000256" key="1">
    <source>
        <dbReference type="SAM" id="MobiDB-lite"/>
    </source>
</evidence>
<protein>
    <recommendedName>
        <fullName evidence="2">RNase H type-1 domain-containing protein</fullName>
    </recommendedName>
</protein>
<feature type="region of interest" description="Disordered" evidence="1">
    <location>
        <begin position="1220"/>
        <end position="1239"/>
    </location>
</feature>
<sequence>MALLTLSAFNPNRCLAFQSASLVVARAQHRAPSIRRAHHLLGTCEQWSKHNNCRHRRRRHECFSALSSINTSLPPETPQTSASIKPNVQIYPEQQYTLCYDGRSRRGGGNGNGNGGAPSSGSGTVLYNSNGTEIWSSSQPYAGDISIYEASYKGLISGLRHAKLLGLQHINITGCNELLHKQIEGLNQVKKPSLKEYYHEVMSLKEQFSSFEMNFVNKTKNERAYQLAQMSIDQSETIEKDVKKEQSEKKTKKIEDVDENNFMDIDLDPISDSMDQVDPDKLYILRFDGSSRGNPGVAGAGMVLYNTDGNELWSGCQYLGEKNITNEAGYIGLITGLRVARILGIQHVFVQSDVSLILRQMEGTNRVNSAKLKSLYDRAMSLSREFASFHTSHIERTQNARADELANEAMNAQGSSFEVHHVVKTTPAISWSSNGSDYTDEEFEQYSVASLGDDDDNSTVDIQKETSISEDMNRDVKKLDPQKTYILCFDGGSRGSRRNPGIAGAGMVLYDDDSSTEIWSGNQYVGDMVTKNEAEYSALIVGLRVARSMGVENVLVQGDCQMILRQIDGVYKRKRWGLRSYYDEVMALRREFASFRTNHIERAQNARADALANEAMDTQSSTIQIDQLHKATSSKVNQLVSRGDNDDVNVSDDKTETVNNPGSASSSETMSRLDPQKTYVLFFDGGSRGNPGKAGAGMVLYDDDSSTEIWSGCQYLGEMSTNNEAEYRALITGLQIARSMGVENLLVQGDSELILRQIDGVYKVKSPKLRPYYDEAMSLRREFASFRTNHIERAQNARADALANEAMDTQSSTIQIDQLHKAYQLVSMGDNDDVNVSDDKPDFLNQPGTASRSETMSRLDPQKTYVLFFDGGSRGNPGKAGAGMVLYDDDSSTEIWSGCQYLGEMSTNNEAEYRALITGLQIARSMGVENILVQGDSELILRQIDGVYKVKSPKLRPYYDEAMSLRREFASFRTNHIERAQNARADALANEAMDTQSSTIQIDQLHKATSSKVNQLVSRGANDDVNVQDDETETVNNPGAASSSETMSRLDPQKTYVLFFDGGSRGNPGIAGAGMVLYDDDSSTEIWSGCQYLGEMSTNNEAEYMALITGLQIARSMGVENILVQGDSELILRQIDGVYKVKSPKLRPYYDEAMSLRREFASFRTNHIERAQNARADALANEAMDTQSSTIQIDQLHKSTSSKVNQLVSRGANDDINVQDDETETVNNPGAASSSETMSRLDPQKTYVLFFDGGLRGNPGIAGAGMVLYDDDSSTEIWSGCQYLGEMNTSTEAEYRALITGLQIARSMGVENILVQGDSELILRQIDGVYNVKKLRPYYDEATSMRREFASFRTNHIERARNSRADELANEAMDNKCSRGIDVSQ</sequence>
<feature type="compositionally biased region" description="Polar residues" evidence="1">
    <location>
        <begin position="1034"/>
        <end position="1047"/>
    </location>
</feature>
<name>A0ABD3LWE9_9STRA</name>
<reference evidence="3 4" key="1">
    <citation type="submission" date="2024-10" db="EMBL/GenBank/DDBJ databases">
        <title>Updated reference genomes for cyclostephanoid diatoms.</title>
        <authorList>
            <person name="Roberts W.R."/>
            <person name="Alverson A.J."/>
        </authorList>
    </citation>
    <scope>NUCLEOTIDE SEQUENCE [LARGE SCALE GENOMIC DNA]</scope>
    <source>
        <strain evidence="3 4">AJA232-27</strain>
    </source>
</reference>
<feature type="region of interest" description="Disordered" evidence="1">
    <location>
        <begin position="1022"/>
        <end position="1048"/>
    </location>
</feature>
<gene>
    <name evidence="3" type="ORF">ACHAWU_002625</name>
</gene>
<dbReference type="Proteomes" id="UP001530293">
    <property type="component" value="Unassembled WGS sequence"/>
</dbReference>
<dbReference type="Gene3D" id="3.30.420.10">
    <property type="entry name" value="Ribonuclease H-like superfamily/Ribonuclease H"/>
    <property type="match status" value="7"/>
</dbReference>
<feature type="region of interest" description="Disordered" evidence="1">
    <location>
        <begin position="634"/>
        <end position="672"/>
    </location>
</feature>
<comment type="caution">
    <text evidence="3">The sequence shown here is derived from an EMBL/GenBank/DDBJ whole genome shotgun (WGS) entry which is preliminary data.</text>
</comment>
<feature type="compositionally biased region" description="Gly residues" evidence="1">
    <location>
        <begin position="107"/>
        <end position="118"/>
    </location>
</feature>
<feature type="domain" description="RNase H type-1" evidence="2">
    <location>
        <begin position="675"/>
        <end position="808"/>
    </location>
</feature>
<proteinExistence type="predicted"/>
<feature type="domain" description="RNase H type-1" evidence="2">
    <location>
        <begin position="279"/>
        <end position="411"/>
    </location>
</feature>
<dbReference type="PANTHER" id="PTHR46387">
    <property type="entry name" value="POLYNUCLEOTIDYL TRANSFERASE, RIBONUCLEASE H-LIKE SUPERFAMILY PROTEIN"/>
    <property type="match status" value="1"/>
</dbReference>
<feature type="region of interest" description="Disordered" evidence="1">
    <location>
        <begin position="102"/>
        <end position="123"/>
    </location>
</feature>
<organism evidence="3 4">
    <name type="scientific">Discostella pseudostelligera</name>
    <dbReference type="NCBI Taxonomy" id="259834"/>
    <lineage>
        <taxon>Eukaryota</taxon>
        <taxon>Sar</taxon>
        <taxon>Stramenopiles</taxon>
        <taxon>Ochrophyta</taxon>
        <taxon>Bacillariophyta</taxon>
        <taxon>Coscinodiscophyceae</taxon>
        <taxon>Thalassiosirophycidae</taxon>
        <taxon>Stephanodiscales</taxon>
        <taxon>Stephanodiscaceae</taxon>
        <taxon>Discostella</taxon>
    </lineage>
</organism>
<evidence type="ECO:0000313" key="4">
    <source>
        <dbReference type="Proteomes" id="UP001530293"/>
    </source>
</evidence>
<dbReference type="CDD" id="cd09279">
    <property type="entry name" value="RNase_HI_like"/>
    <property type="match status" value="6"/>
</dbReference>